<organism evidence="11 12">
    <name type="scientific">Arenibacter palladensis</name>
    <dbReference type="NCBI Taxonomy" id="237373"/>
    <lineage>
        <taxon>Bacteria</taxon>
        <taxon>Pseudomonadati</taxon>
        <taxon>Bacteroidota</taxon>
        <taxon>Flavobacteriia</taxon>
        <taxon>Flavobacteriales</taxon>
        <taxon>Flavobacteriaceae</taxon>
        <taxon>Arenibacter</taxon>
    </lineage>
</organism>
<sequence>MKRLIKTEKWANLPMRPGFGSFMHPTEEKLTLIKQLGVDDIILNMYRNNLIDTNFDSLPLPGDYQWEYKDMLMLRNTVENAGIRLLALENMPWTFYDKIMTGQPGREEQLKHVQETISNMGSAGIPVLGYAWTPTGVWRSSTTYRIRGGAQAMSVNLEDFKNAPLSHGRVFSEEEMWDYYQYFLEGVLPVAEEAGVTLALHPNDPPVPSLAGVPQLFRSFEAYKKAMELVKSDNHGLQYCLGNFSEMGEDINAVTEYFGKQDKLVYVHFQTVSNSLVNNDKFNEVFVDMPGYYDPVSILKKFKEVGFQGMIMPGHVPKIIGDGSWEERGRSFTIGYIKGIMAALD</sequence>
<dbReference type="PANTHER" id="PTHR30387">
    <property type="entry name" value="MANNONATE DEHYDRATASE"/>
    <property type="match status" value="1"/>
</dbReference>
<evidence type="ECO:0000256" key="1">
    <source>
        <dbReference type="ARBA" id="ARBA00001794"/>
    </source>
</evidence>
<evidence type="ECO:0000256" key="7">
    <source>
        <dbReference type="ARBA" id="ARBA00012927"/>
    </source>
</evidence>
<comment type="cofactor">
    <cofactor evidence="2">
        <name>Mn(2+)</name>
        <dbReference type="ChEBI" id="CHEBI:29035"/>
    </cofactor>
</comment>
<dbReference type="Pfam" id="PF03786">
    <property type="entry name" value="UxuA"/>
    <property type="match status" value="2"/>
</dbReference>
<proteinExistence type="inferred from homology"/>
<dbReference type="AlphaFoldDB" id="A0A1M4SWD3"/>
<evidence type="ECO:0000256" key="9">
    <source>
        <dbReference type="ARBA" id="ARBA00023211"/>
    </source>
</evidence>
<keyword evidence="12" id="KW-1185">Reference proteome</keyword>
<keyword evidence="10" id="KW-0456">Lyase</keyword>
<dbReference type="PANTHER" id="PTHR30387:SF2">
    <property type="entry name" value="MANNONATE DEHYDRATASE"/>
    <property type="match status" value="1"/>
</dbReference>
<comment type="catalytic activity">
    <reaction evidence="1">
        <text>D-mannonate = 2-dehydro-3-deoxy-D-gluconate + H2O</text>
        <dbReference type="Rhea" id="RHEA:20097"/>
        <dbReference type="ChEBI" id="CHEBI:15377"/>
        <dbReference type="ChEBI" id="CHEBI:17767"/>
        <dbReference type="ChEBI" id="CHEBI:57990"/>
        <dbReference type="EC" id="4.2.1.8"/>
    </reaction>
</comment>
<comment type="function">
    <text evidence="4">Catalyzes the dehydration of D-mannonate.</text>
</comment>
<evidence type="ECO:0000256" key="3">
    <source>
        <dbReference type="ARBA" id="ARBA00001954"/>
    </source>
</evidence>
<evidence type="ECO:0000256" key="10">
    <source>
        <dbReference type="ARBA" id="ARBA00023239"/>
    </source>
</evidence>
<evidence type="ECO:0000313" key="11">
    <source>
        <dbReference type="EMBL" id="SHE36488.1"/>
    </source>
</evidence>
<evidence type="ECO:0000256" key="6">
    <source>
        <dbReference type="ARBA" id="ARBA00007389"/>
    </source>
</evidence>
<gene>
    <name evidence="11" type="ORF">SAMN03080594_10151</name>
</gene>
<dbReference type="GO" id="GO:0008198">
    <property type="term" value="F:ferrous iron binding"/>
    <property type="evidence" value="ECO:0007669"/>
    <property type="project" value="TreeGrafter"/>
</dbReference>
<dbReference type="EC" id="4.2.1.8" evidence="7"/>
<dbReference type="GO" id="GO:0030145">
    <property type="term" value="F:manganese ion binding"/>
    <property type="evidence" value="ECO:0007669"/>
    <property type="project" value="TreeGrafter"/>
</dbReference>
<dbReference type="SUPFAM" id="SSF51658">
    <property type="entry name" value="Xylose isomerase-like"/>
    <property type="match status" value="1"/>
</dbReference>
<dbReference type="OrthoDB" id="9780250at2"/>
<comment type="cofactor">
    <cofactor evidence="3">
        <name>Fe(2+)</name>
        <dbReference type="ChEBI" id="CHEBI:29033"/>
    </cofactor>
</comment>
<comment type="pathway">
    <text evidence="5">Carbohydrate metabolism; pentose and glucuronate interconversion.</text>
</comment>
<evidence type="ECO:0000256" key="8">
    <source>
        <dbReference type="ARBA" id="ARBA00023004"/>
    </source>
</evidence>
<protein>
    <recommendedName>
        <fullName evidence="7">mannonate dehydratase</fullName>
        <ecNumber evidence="7">4.2.1.8</ecNumber>
    </recommendedName>
</protein>
<comment type="similarity">
    <text evidence="6">Belongs to the mannonate dehydratase family.</text>
</comment>
<keyword evidence="8" id="KW-0408">Iron</keyword>
<evidence type="ECO:0000256" key="4">
    <source>
        <dbReference type="ARBA" id="ARBA00002713"/>
    </source>
</evidence>
<dbReference type="Gene3D" id="3.20.20.150">
    <property type="entry name" value="Divalent-metal-dependent TIM barrel enzymes"/>
    <property type="match status" value="1"/>
</dbReference>
<dbReference type="InterPro" id="IPR036237">
    <property type="entry name" value="Xyl_isomerase-like_sf"/>
</dbReference>
<dbReference type="RefSeq" id="WP_072859763.1">
    <property type="nucleotide sequence ID" value="NZ_FQUX01000001.1"/>
</dbReference>
<reference evidence="12" key="1">
    <citation type="submission" date="2016-11" db="EMBL/GenBank/DDBJ databases">
        <authorList>
            <person name="Varghese N."/>
            <person name="Submissions S."/>
        </authorList>
    </citation>
    <scope>NUCLEOTIDE SEQUENCE [LARGE SCALE GENOMIC DNA]</scope>
    <source>
        <strain evidence="12">DSM 17539</strain>
    </source>
</reference>
<dbReference type="EMBL" id="FQUX01000001">
    <property type="protein sequence ID" value="SHE36488.1"/>
    <property type="molecule type" value="Genomic_DNA"/>
</dbReference>
<evidence type="ECO:0000256" key="5">
    <source>
        <dbReference type="ARBA" id="ARBA00004892"/>
    </source>
</evidence>
<evidence type="ECO:0000256" key="2">
    <source>
        <dbReference type="ARBA" id="ARBA00001936"/>
    </source>
</evidence>
<keyword evidence="9" id="KW-0464">Manganese</keyword>
<name>A0A1M4SWD3_9FLAO</name>
<dbReference type="GO" id="GO:0008927">
    <property type="term" value="F:mannonate dehydratase activity"/>
    <property type="evidence" value="ECO:0007669"/>
    <property type="project" value="UniProtKB-EC"/>
</dbReference>
<accession>A0A1M4SWD3</accession>
<dbReference type="UniPathway" id="UPA00246"/>
<dbReference type="GO" id="GO:0042840">
    <property type="term" value="P:D-glucuronate catabolic process"/>
    <property type="evidence" value="ECO:0007669"/>
    <property type="project" value="TreeGrafter"/>
</dbReference>
<dbReference type="InterPro" id="IPR004628">
    <property type="entry name" value="Man_deHydtase"/>
</dbReference>
<evidence type="ECO:0000313" key="12">
    <source>
        <dbReference type="Proteomes" id="UP000184406"/>
    </source>
</evidence>
<dbReference type="Proteomes" id="UP000184406">
    <property type="component" value="Unassembled WGS sequence"/>
</dbReference>